<name>A0A0D5NEB7_9BACL</name>
<dbReference type="PANTHER" id="PTHR34821">
    <property type="entry name" value="INNER MEMBRANE PROTEIN YDCZ"/>
    <property type="match status" value="1"/>
</dbReference>
<accession>A0A0D5NEB7</accession>
<dbReference type="STRING" id="1126833.VN24_02515"/>
<feature type="transmembrane region" description="Helical" evidence="1">
    <location>
        <begin position="91"/>
        <end position="111"/>
    </location>
</feature>
<sequence>MLGVLYSVMAGVFICLQSVFNTRVSEKAGFWLTNTFVHGSGFLLSLIIFWLIRDGSAHKLQTVNKMYLLGGVCGVIIVFSIMKAITSLGPAYSVAIVLISQLVIMLLFESFGLFGTEKIPLSANRLIGIGVMAVGVIVYKLK</sequence>
<keyword evidence="1" id="KW-0812">Transmembrane</keyword>
<reference evidence="2 3" key="1">
    <citation type="journal article" date="2015" name="J. Biotechnol.">
        <title>Complete genome sequence of Paenibacillus beijingensis 7188(T) (=DSM 24997(T)), a novel rhizobacterium from jujube garden soil.</title>
        <authorList>
            <person name="Kwak Y."/>
            <person name="Shin J.H."/>
        </authorList>
    </citation>
    <scope>NUCLEOTIDE SEQUENCE [LARGE SCALE GENOMIC DNA]</scope>
    <source>
        <strain evidence="2 3">DSM 24997</strain>
    </source>
</reference>
<dbReference type="EMBL" id="CP011058">
    <property type="protein sequence ID" value="AJY73709.1"/>
    <property type="molecule type" value="Genomic_DNA"/>
</dbReference>
<dbReference type="RefSeq" id="WP_045669144.1">
    <property type="nucleotide sequence ID" value="NZ_CP011058.1"/>
</dbReference>
<dbReference type="PATRIC" id="fig|1126833.4.peg.559"/>
<dbReference type="PANTHER" id="PTHR34821:SF3">
    <property type="entry name" value="MEMBRANE PROTEIN"/>
    <property type="match status" value="1"/>
</dbReference>
<dbReference type="AlphaFoldDB" id="A0A0D5NEB7"/>
<dbReference type="KEGG" id="pbj:VN24_02515"/>
<proteinExistence type="predicted"/>
<dbReference type="HOGENOM" id="CLU_068878_4_0_9"/>
<keyword evidence="1" id="KW-1133">Transmembrane helix</keyword>
<feature type="transmembrane region" description="Helical" evidence="1">
    <location>
        <begin position="31"/>
        <end position="52"/>
    </location>
</feature>
<evidence type="ECO:0000313" key="3">
    <source>
        <dbReference type="Proteomes" id="UP000032633"/>
    </source>
</evidence>
<gene>
    <name evidence="2" type="ORF">VN24_02515</name>
</gene>
<dbReference type="Proteomes" id="UP000032633">
    <property type="component" value="Chromosome"/>
</dbReference>
<keyword evidence="3" id="KW-1185">Reference proteome</keyword>
<evidence type="ECO:0000313" key="2">
    <source>
        <dbReference type="EMBL" id="AJY73709.1"/>
    </source>
</evidence>
<dbReference type="Pfam" id="PF04657">
    <property type="entry name" value="DMT_YdcZ"/>
    <property type="match status" value="1"/>
</dbReference>
<reference evidence="3" key="2">
    <citation type="submission" date="2015-03" db="EMBL/GenBank/DDBJ databases">
        <title>Genome sequence of Paenibacillus beijingensis strain DSM 24997T.</title>
        <authorList>
            <person name="Kwak Y."/>
            <person name="Shin J.-H."/>
        </authorList>
    </citation>
    <scope>NUCLEOTIDE SEQUENCE [LARGE SCALE GENOMIC DNA]</scope>
    <source>
        <strain evidence="3">DSM 24997</strain>
    </source>
</reference>
<dbReference type="OrthoDB" id="2382207at2"/>
<feature type="transmembrane region" description="Helical" evidence="1">
    <location>
        <begin position="123"/>
        <end position="141"/>
    </location>
</feature>
<feature type="transmembrane region" description="Helical" evidence="1">
    <location>
        <begin position="64"/>
        <end position="85"/>
    </location>
</feature>
<keyword evidence="1" id="KW-0472">Membrane</keyword>
<dbReference type="InterPro" id="IPR006750">
    <property type="entry name" value="YdcZ"/>
</dbReference>
<dbReference type="GO" id="GO:0005886">
    <property type="term" value="C:plasma membrane"/>
    <property type="evidence" value="ECO:0007669"/>
    <property type="project" value="TreeGrafter"/>
</dbReference>
<evidence type="ECO:0000256" key="1">
    <source>
        <dbReference type="SAM" id="Phobius"/>
    </source>
</evidence>
<protein>
    <submittedName>
        <fullName evidence="2">Membrane protein</fullName>
    </submittedName>
</protein>
<organism evidence="2 3">
    <name type="scientific">Paenibacillus beijingensis</name>
    <dbReference type="NCBI Taxonomy" id="1126833"/>
    <lineage>
        <taxon>Bacteria</taxon>
        <taxon>Bacillati</taxon>
        <taxon>Bacillota</taxon>
        <taxon>Bacilli</taxon>
        <taxon>Bacillales</taxon>
        <taxon>Paenibacillaceae</taxon>
        <taxon>Paenibacillus</taxon>
    </lineage>
</organism>